<dbReference type="PANTHER" id="PTHR13847:SF274">
    <property type="entry name" value="RIESKE 2FE-2S IRON-SULFUR PROTEIN YHFW-RELATED"/>
    <property type="match status" value="1"/>
</dbReference>
<evidence type="ECO:0000256" key="5">
    <source>
        <dbReference type="ARBA" id="ARBA00023157"/>
    </source>
</evidence>
<dbReference type="Pfam" id="PF00355">
    <property type="entry name" value="Rieske"/>
    <property type="match status" value="1"/>
</dbReference>
<dbReference type="GO" id="GO:0016020">
    <property type="term" value="C:membrane"/>
    <property type="evidence" value="ECO:0007669"/>
    <property type="project" value="InterPro"/>
</dbReference>
<dbReference type="PROSITE" id="PS51296">
    <property type="entry name" value="RIESKE"/>
    <property type="match status" value="1"/>
</dbReference>
<reference evidence="7" key="1">
    <citation type="submission" date="2022-02" db="EMBL/GenBank/DDBJ databases">
        <title>Fredinandcohnia quinoae sp. nov. isolated from Chenopodium quinoa seeds.</title>
        <authorList>
            <person name="Saati-Santamaria Z."/>
            <person name="Flores-Felix J.D."/>
            <person name="Igual J.M."/>
            <person name="Velazquez E."/>
            <person name="Garcia-Fraile P."/>
            <person name="Martinez-Molina E."/>
        </authorList>
    </citation>
    <scope>NUCLEOTIDE SEQUENCE</scope>
    <source>
        <strain evidence="7">SECRCQ15</strain>
    </source>
</reference>
<keyword evidence="4" id="KW-0411">Iron-sulfur</keyword>
<feature type="domain" description="Rieske" evidence="6">
    <location>
        <begin position="418"/>
        <end position="512"/>
    </location>
</feature>
<dbReference type="InterPro" id="IPR006076">
    <property type="entry name" value="FAD-dep_OxRdtase"/>
</dbReference>
<dbReference type="InterPro" id="IPR036922">
    <property type="entry name" value="Rieske_2Fe-2S_sf"/>
</dbReference>
<dbReference type="GO" id="GO:0046872">
    <property type="term" value="F:metal ion binding"/>
    <property type="evidence" value="ECO:0007669"/>
    <property type="project" value="UniProtKB-KW"/>
</dbReference>
<keyword evidence="8" id="KW-1185">Reference proteome</keyword>
<dbReference type="InterPro" id="IPR017941">
    <property type="entry name" value="Rieske_2Fe-2S"/>
</dbReference>
<keyword evidence="3" id="KW-0408">Iron</keyword>
<keyword evidence="1" id="KW-0001">2Fe-2S</keyword>
<gene>
    <name evidence="7" type="ORF">MJG50_01840</name>
</gene>
<proteinExistence type="predicted"/>
<dbReference type="Gene3D" id="3.50.50.60">
    <property type="entry name" value="FAD/NAD(P)-binding domain"/>
    <property type="match status" value="1"/>
</dbReference>
<comment type="caution">
    <text evidence="7">The sequence shown here is derived from an EMBL/GenBank/DDBJ whole genome shotgun (WGS) entry which is preliminary data.</text>
</comment>
<dbReference type="GO" id="GO:0051537">
    <property type="term" value="F:2 iron, 2 sulfur cluster binding"/>
    <property type="evidence" value="ECO:0007669"/>
    <property type="project" value="UniProtKB-KW"/>
</dbReference>
<dbReference type="EMBL" id="JAKTTI010000001">
    <property type="protein sequence ID" value="MCH1624055.1"/>
    <property type="molecule type" value="Genomic_DNA"/>
</dbReference>
<evidence type="ECO:0000256" key="3">
    <source>
        <dbReference type="ARBA" id="ARBA00023004"/>
    </source>
</evidence>
<name>A0AAW5E3A7_9BACI</name>
<evidence type="ECO:0000256" key="1">
    <source>
        <dbReference type="ARBA" id="ARBA00022714"/>
    </source>
</evidence>
<dbReference type="RefSeq" id="WP_240252324.1">
    <property type="nucleotide sequence ID" value="NZ_JAKTTI010000001.1"/>
</dbReference>
<dbReference type="AlphaFoldDB" id="A0AAW5E3A7"/>
<dbReference type="PANTHER" id="PTHR13847">
    <property type="entry name" value="SARCOSINE DEHYDROGENASE-RELATED"/>
    <property type="match status" value="1"/>
</dbReference>
<dbReference type="SUPFAM" id="SSF50022">
    <property type="entry name" value="ISP domain"/>
    <property type="match status" value="1"/>
</dbReference>
<dbReference type="InterPro" id="IPR038010">
    <property type="entry name" value="YhfW_C"/>
</dbReference>
<keyword evidence="5" id="KW-1015">Disulfide bond</keyword>
<dbReference type="PRINTS" id="PR00162">
    <property type="entry name" value="RIESKE"/>
</dbReference>
<dbReference type="GO" id="GO:0004497">
    <property type="term" value="F:monooxygenase activity"/>
    <property type="evidence" value="ECO:0007669"/>
    <property type="project" value="UniProtKB-ARBA"/>
</dbReference>
<evidence type="ECO:0000256" key="4">
    <source>
        <dbReference type="ARBA" id="ARBA00023014"/>
    </source>
</evidence>
<dbReference type="GO" id="GO:0005737">
    <property type="term" value="C:cytoplasm"/>
    <property type="evidence" value="ECO:0007669"/>
    <property type="project" value="TreeGrafter"/>
</dbReference>
<dbReference type="Pfam" id="PF01266">
    <property type="entry name" value="DAO"/>
    <property type="match status" value="1"/>
</dbReference>
<protein>
    <submittedName>
        <fullName evidence="7">FAD-dependent oxidoreductase</fullName>
    </submittedName>
</protein>
<evidence type="ECO:0000259" key="6">
    <source>
        <dbReference type="PROSITE" id="PS51296"/>
    </source>
</evidence>
<organism evidence="7 8">
    <name type="scientific">Fredinandcohnia quinoae</name>
    <dbReference type="NCBI Taxonomy" id="2918902"/>
    <lineage>
        <taxon>Bacteria</taxon>
        <taxon>Bacillati</taxon>
        <taxon>Bacillota</taxon>
        <taxon>Bacilli</taxon>
        <taxon>Bacillales</taxon>
        <taxon>Bacillaceae</taxon>
        <taxon>Fredinandcohnia</taxon>
    </lineage>
</organism>
<dbReference type="SUPFAM" id="SSF51905">
    <property type="entry name" value="FAD/NAD(P)-binding domain"/>
    <property type="match status" value="1"/>
</dbReference>
<dbReference type="Gene3D" id="2.102.10.10">
    <property type="entry name" value="Rieske [2Fe-2S] iron-sulphur domain"/>
    <property type="match status" value="1"/>
</dbReference>
<keyword evidence="2" id="KW-0479">Metal-binding</keyword>
<evidence type="ECO:0000313" key="8">
    <source>
        <dbReference type="Proteomes" id="UP001431131"/>
    </source>
</evidence>
<evidence type="ECO:0000256" key="2">
    <source>
        <dbReference type="ARBA" id="ARBA00022723"/>
    </source>
</evidence>
<evidence type="ECO:0000313" key="7">
    <source>
        <dbReference type="EMBL" id="MCH1624055.1"/>
    </source>
</evidence>
<sequence length="516" mass="57829">MLPQNPEPYWWESIELPEFPKLEDDLDVDVVIVGGGITGLTAAYLLVNDGLKVAVLEAGKLVNGTSGHTTAKITAQHDIIYDEFITNFGQSKARLYYEANMDALHFIERTVQEHKIECEFNHQDAYVYATTDEYAKKLETEARAYKTIGIEGGIVEQIPFNIQIKKALVMKNQAQFHPVKYLAHLIKIIKEKGGLIFEHTVAVNVETEEHPTVLTRDGKRVSGGFILACSHFPFYEGLGLYSGRMHASRSYILAVKTKESYPGGMYISADKPNRSLRSVKHNDEEMVLVIGESHKTGQGTDTMNHYKALEDFGNQVFDLQEVAYRWSAQDLETLDKIPYIGEVTSGQPRVLVATGYRKWGMTNGTAAAILLRDIILGRRNPYRELYSPARFYAHPSLKNFLVSNADVVKHLIKGKIELPQTNVDELANGEGAVISVNGHRKGAYKDDEGKVYIVDTTCTHVGCEVEWNSGDRSWDCPCHGSRFSYTGEVLEGPAEKPLQNYDYTMLDNLISEDSGY</sequence>
<dbReference type="GO" id="GO:0016705">
    <property type="term" value="F:oxidoreductase activity, acting on paired donors, with incorporation or reduction of molecular oxygen"/>
    <property type="evidence" value="ECO:0007669"/>
    <property type="project" value="UniProtKB-ARBA"/>
</dbReference>
<accession>A0AAW5E3A7</accession>
<dbReference type="FunFam" id="2.102.10.10:FF:000014">
    <property type="entry name" value="Oxidoreductase, FAD dependent"/>
    <property type="match status" value="1"/>
</dbReference>
<dbReference type="InterPro" id="IPR005805">
    <property type="entry name" value="Rieske_Fe-S_prot_C"/>
</dbReference>
<dbReference type="InterPro" id="IPR036188">
    <property type="entry name" value="FAD/NAD-bd_sf"/>
</dbReference>
<dbReference type="CDD" id="cd03477">
    <property type="entry name" value="Rieske_YhfW_C"/>
    <property type="match status" value="1"/>
</dbReference>
<dbReference type="Proteomes" id="UP001431131">
    <property type="component" value="Unassembled WGS sequence"/>
</dbReference>
<dbReference type="Gene3D" id="3.30.9.10">
    <property type="entry name" value="D-Amino Acid Oxidase, subunit A, domain 2"/>
    <property type="match status" value="1"/>
</dbReference>